<evidence type="ECO:0000256" key="1">
    <source>
        <dbReference type="ARBA" id="ARBA00004701"/>
    </source>
</evidence>
<evidence type="ECO:0000313" key="14">
    <source>
        <dbReference type="Proteomes" id="UP000248918"/>
    </source>
</evidence>
<dbReference type="EC" id="1.1.1.22" evidence="3 8"/>
<evidence type="ECO:0000256" key="2">
    <source>
        <dbReference type="ARBA" id="ARBA00006601"/>
    </source>
</evidence>
<proteinExistence type="inferred from homology"/>
<protein>
    <recommendedName>
        <fullName evidence="4 8">UDP-glucose 6-dehydrogenase</fullName>
        <ecNumber evidence="3 8">1.1.1.22</ecNumber>
    </recommendedName>
</protein>
<comment type="caution">
    <text evidence="13">The sequence shown here is derived from an EMBL/GenBank/DDBJ whole genome shotgun (WGS) entry which is preliminary data.</text>
</comment>
<evidence type="ECO:0000256" key="3">
    <source>
        <dbReference type="ARBA" id="ARBA00012954"/>
    </source>
</evidence>
<dbReference type="InterPro" id="IPR001732">
    <property type="entry name" value="UDP-Glc/GDP-Man_DH_N"/>
</dbReference>
<dbReference type="GO" id="GO:0006065">
    <property type="term" value="P:UDP-glucuronate biosynthetic process"/>
    <property type="evidence" value="ECO:0007669"/>
    <property type="project" value="UniProtKB-UniPathway"/>
</dbReference>
<feature type="binding site" evidence="10">
    <location>
        <position position="327"/>
    </location>
    <ligand>
        <name>substrate</name>
    </ligand>
</feature>
<dbReference type="UniPathway" id="UPA00038">
    <property type="reaction ID" value="UER00491"/>
</dbReference>
<dbReference type="Pfam" id="PF03721">
    <property type="entry name" value="UDPG_MGDP_dh_N"/>
    <property type="match status" value="1"/>
</dbReference>
<feature type="binding site" evidence="11">
    <location>
        <position position="32"/>
    </location>
    <ligand>
        <name>NAD(+)</name>
        <dbReference type="ChEBI" id="CHEBI:57540"/>
    </ligand>
</feature>
<dbReference type="InterPro" id="IPR036291">
    <property type="entry name" value="NAD(P)-bd_dom_sf"/>
</dbReference>
<dbReference type="GO" id="GO:0003979">
    <property type="term" value="F:UDP-glucose 6-dehydrogenase activity"/>
    <property type="evidence" value="ECO:0007669"/>
    <property type="project" value="UniProtKB-EC"/>
</dbReference>
<feature type="binding site" evidence="11">
    <location>
        <position position="37"/>
    </location>
    <ligand>
        <name>NAD(+)</name>
        <dbReference type="ChEBI" id="CHEBI:57540"/>
    </ligand>
</feature>
<dbReference type="PIRSF" id="PIRSF500134">
    <property type="entry name" value="UDPglc_DH_bac"/>
    <property type="match status" value="1"/>
</dbReference>
<dbReference type="SUPFAM" id="SSF48179">
    <property type="entry name" value="6-phosphogluconate dehydrogenase C-terminal domain-like"/>
    <property type="match status" value="1"/>
</dbReference>
<dbReference type="GO" id="GO:0051287">
    <property type="term" value="F:NAD binding"/>
    <property type="evidence" value="ECO:0007669"/>
    <property type="project" value="InterPro"/>
</dbReference>
<dbReference type="AlphaFoldDB" id="A0A329CMA1"/>
<feature type="binding site" evidence="10">
    <location>
        <position position="210"/>
    </location>
    <ligand>
        <name>substrate</name>
    </ligand>
</feature>
<dbReference type="Gene3D" id="3.40.50.720">
    <property type="entry name" value="NAD(P)-binding Rossmann-like Domain"/>
    <property type="match status" value="2"/>
</dbReference>
<evidence type="ECO:0000256" key="10">
    <source>
        <dbReference type="PIRSR" id="PIRSR500134-2"/>
    </source>
</evidence>
<dbReference type="PIRSF" id="PIRSF000124">
    <property type="entry name" value="UDPglc_GDPman_dh"/>
    <property type="match status" value="1"/>
</dbReference>
<evidence type="ECO:0000256" key="7">
    <source>
        <dbReference type="ARBA" id="ARBA00047473"/>
    </source>
</evidence>
<dbReference type="NCBIfam" id="TIGR03026">
    <property type="entry name" value="NDP-sugDHase"/>
    <property type="match status" value="1"/>
</dbReference>
<feature type="binding site" evidence="11">
    <location>
        <position position="334"/>
    </location>
    <ligand>
        <name>NAD(+)</name>
        <dbReference type="ChEBI" id="CHEBI:57540"/>
    </ligand>
</feature>
<dbReference type="SMART" id="SM00984">
    <property type="entry name" value="UDPG_MGDP_dh_C"/>
    <property type="match status" value="1"/>
</dbReference>
<dbReference type="SUPFAM" id="SSF51735">
    <property type="entry name" value="NAD(P)-binding Rossmann-fold domains"/>
    <property type="match status" value="1"/>
</dbReference>
<name>A0A329CMA1_9BURK</name>
<feature type="binding site" evidence="10">
    <location>
        <begin position="255"/>
        <end position="259"/>
    </location>
    <ligand>
        <name>substrate</name>
    </ligand>
</feature>
<evidence type="ECO:0000256" key="11">
    <source>
        <dbReference type="PIRSR" id="PIRSR500134-3"/>
    </source>
</evidence>
<keyword evidence="5 8" id="KW-0560">Oxidoreductase</keyword>
<reference evidence="13 14" key="1">
    <citation type="submission" date="2018-06" db="EMBL/GenBank/DDBJ databases">
        <title>Genomic Encyclopedia of Type Strains, Phase III (KMG-III): the genomes of soil and plant-associated and newly described type strains.</title>
        <authorList>
            <person name="Whitman W."/>
        </authorList>
    </citation>
    <scope>NUCLEOTIDE SEQUENCE [LARGE SCALE GENOMIC DNA]</scope>
    <source>
        <strain evidence="13 14">LMG 23644</strain>
    </source>
</reference>
<evidence type="ECO:0000256" key="4">
    <source>
        <dbReference type="ARBA" id="ARBA00015132"/>
    </source>
</evidence>
<evidence type="ECO:0000256" key="9">
    <source>
        <dbReference type="PIRSR" id="PIRSR500134-1"/>
    </source>
</evidence>
<feature type="binding site" evidence="10">
    <location>
        <position position="263"/>
    </location>
    <ligand>
        <name>substrate</name>
    </ligand>
</feature>
<dbReference type="PANTHER" id="PTHR43750">
    <property type="entry name" value="UDP-GLUCOSE 6-DEHYDROGENASE TUAD"/>
    <property type="match status" value="1"/>
</dbReference>
<feature type="binding site" evidence="11">
    <location>
        <position position="88"/>
    </location>
    <ligand>
        <name>NAD(+)</name>
        <dbReference type="ChEBI" id="CHEBI:57540"/>
    </ligand>
</feature>
<evidence type="ECO:0000256" key="8">
    <source>
        <dbReference type="PIRNR" id="PIRNR000124"/>
    </source>
</evidence>
<comment type="catalytic activity">
    <reaction evidence="7 8">
        <text>UDP-alpha-D-glucose + 2 NAD(+) + H2O = UDP-alpha-D-glucuronate + 2 NADH + 3 H(+)</text>
        <dbReference type="Rhea" id="RHEA:23596"/>
        <dbReference type="ChEBI" id="CHEBI:15377"/>
        <dbReference type="ChEBI" id="CHEBI:15378"/>
        <dbReference type="ChEBI" id="CHEBI:57540"/>
        <dbReference type="ChEBI" id="CHEBI:57945"/>
        <dbReference type="ChEBI" id="CHEBI:58052"/>
        <dbReference type="ChEBI" id="CHEBI:58885"/>
        <dbReference type="EC" id="1.1.1.22"/>
    </reaction>
</comment>
<feature type="binding site" evidence="11">
    <location>
        <position position="124"/>
    </location>
    <ligand>
        <name>NAD(+)</name>
        <dbReference type="ChEBI" id="CHEBI:57540"/>
    </ligand>
</feature>
<feature type="domain" description="UDP-glucose/GDP-mannose dehydrogenase C-terminal" evidence="12">
    <location>
        <begin position="320"/>
        <end position="421"/>
    </location>
</feature>
<dbReference type="Pfam" id="PF03720">
    <property type="entry name" value="UDPG_MGDP_dh_C"/>
    <property type="match status" value="1"/>
</dbReference>
<dbReference type="EMBL" id="QLTK01000005">
    <property type="protein sequence ID" value="RAS35368.1"/>
    <property type="molecule type" value="Genomic_DNA"/>
</dbReference>
<evidence type="ECO:0000256" key="5">
    <source>
        <dbReference type="ARBA" id="ARBA00023002"/>
    </source>
</evidence>
<dbReference type="Gene3D" id="1.20.5.100">
    <property type="entry name" value="Cytochrome c1, transmembrane anchor, C-terminal"/>
    <property type="match status" value="1"/>
</dbReference>
<feature type="binding site" evidence="10">
    <location>
        <begin position="155"/>
        <end position="158"/>
    </location>
    <ligand>
        <name>substrate</name>
    </ligand>
</feature>
<feature type="binding site" evidence="11">
    <location>
        <position position="269"/>
    </location>
    <ligand>
        <name>NAD(+)</name>
        <dbReference type="ChEBI" id="CHEBI:57540"/>
    </ligand>
</feature>
<evidence type="ECO:0000313" key="13">
    <source>
        <dbReference type="EMBL" id="RAS35368.1"/>
    </source>
</evidence>
<dbReference type="SUPFAM" id="SSF52413">
    <property type="entry name" value="UDP-glucose/GDP-mannose dehydrogenase C-terminal domain"/>
    <property type="match status" value="1"/>
</dbReference>
<dbReference type="InterPro" id="IPR014027">
    <property type="entry name" value="UDP-Glc/GDP-Man_DH_C"/>
</dbReference>
<dbReference type="InterPro" id="IPR036220">
    <property type="entry name" value="UDP-Glc/GDP-Man_DH_C_sf"/>
</dbReference>
<accession>A0A329CMA1</accession>
<comment type="pathway">
    <text evidence="1">Nucleotide-sugar biosynthesis; UDP-alpha-D-glucuronate biosynthesis; UDP-alpha-D-glucuronate from UDP-alpha-D-glucose: step 1/1.</text>
</comment>
<gene>
    <name evidence="13" type="ORF">BX591_10587</name>
</gene>
<sequence>MTVRIAIVGTGYVGLVSGACLAELGHDVVCIDTDARKIDGLNNGVIPIYEPGLDALVSRNVEQGRLHFSLDLAASVSEREAVFIAVGTPSHPGTDRADLRFVMGVAQEIAASVDRFTVIVTKSTVPVGTNRQVRQVAERHLRLGQTVAVASNPEFLREGSAIEDFLHPDRIVFGTENEAAAAVMRRIYAPLAQLGYEVLATEIETAEVIKYAANAFLAIKISYINEIADLCEVVGADVERVAAGIGLDRRIGAAFLKAGPGWGGSCFPKDTRALKATASEYVVPMRIVDAAIEANTQRKDAVVAKIELACGGSVAGKRLAVFGLTFKGETDDVRESPSIDVIRALAERGAKIRAYDPSQPAEAARLLPMIGIASTPVGAIRSADAVVILTDWRHFVECDLGELAAHMSDPVMIDLRNLYEESWVRRNGFRHYVRVGRKTASVAQRQLSVQTVHRQIGWTPSQSDLLMLATTPAMAMNAGVPDENEASVAIASAAAVSTMAGEAT</sequence>
<dbReference type="InterPro" id="IPR008927">
    <property type="entry name" value="6-PGluconate_DH-like_C_sf"/>
</dbReference>
<dbReference type="InterPro" id="IPR014026">
    <property type="entry name" value="UDP-Glc/GDP-Man_DH_dimer"/>
</dbReference>
<evidence type="ECO:0000259" key="12">
    <source>
        <dbReference type="SMART" id="SM00984"/>
    </source>
</evidence>
<dbReference type="InterPro" id="IPR028357">
    <property type="entry name" value="UDPglc_DH_bac"/>
</dbReference>
<organism evidence="13 14">
    <name type="scientific">Paraburkholderia bryophila</name>
    <dbReference type="NCBI Taxonomy" id="420952"/>
    <lineage>
        <taxon>Bacteria</taxon>
        <taxon>Pseudomonadati</taxon>
        <taxon>Pseudomonadota</taxon>
        <taxon>Betaproteobacteria</taxon>
        <taxon>Burkholderiales</taxon>
        <taxon>Burkholderiaceae</taxon>
        <taxon>Paraburkholderia</taxon>
    </lineage>
</organism>
<dbReference type="PROSITE" id="PS51257">
    <property type="entry name" value="PROKAR_LIPOPROTEIN"/>
    <property type="match status" value="1"/>
</dbReference>
<dbReference type="GO" id="GO:0000271">
    <property type="term" value="P:polysaccharide biosynthetic process"/>
    <property type="evidence" value="ECO:0007669"/>
    <property type="project" value="InterPro"/>
</dbReference>
<feature type="binding site" evidence="11">
    <location>
        <position position="158"/>
    </location>
    <ligand>
        <name>NAD(+)</name>
        <dbReference type="ChEBI" id="CHEBI:57540"/>
    </ligand>
</feature>
<dbReference type="PANTHER" id="PTHR43750:SF3">
    <property type="entry name" value="UDP-GLUCOSE 6-DEHYDROGENASE TUAD"/>
    <property type="match status" value="1"/>
</dbReference>
<dbReference type="OrthoDB" id="9803238at2"/>
<dbReference type="Proteomes" id="UP000248918">
    <property type="component" value="Unassembled WGS sequence"/>
</dbReference>
<comment type="similarity">
    <text evidence="2 8">Belongs to the UDP-glucose/GDP-mannose dehydrogenase family.</text>
</comment>
<evidence type="ECO:0000256" key="6">
    <source>
        <dbReference type="ARBA" id="ARBA00023027"/>
    </source>
</evidence>
<keyword evidence="6 8" id="KW-0520">NAD</keyword>
<feature type="active site" description="Nucleophile" evidence="9">
    <location>
        <position position="266"/>
    </location>
</feature>
<dbReference type="RefSeq" id="WP_111931094.1">
    <property type="nucleotide sequence ID" value="NZ_CADFFP010000006.1"/>
</dbReference>
<dbReference type="InterPro" id="IPR017476">
    <property type="entry name" value="UDP-Glc/GDP-Man"/>
</dbReference>
<dbReference type="Pfam" id="PF00984">
    <property type="entry name" value="UDPG_MGDP_dh"/>
    <property type="match status" value="1"/>
</dbReference>